<proteinExistence type="predicted"/>
<protein>
    <submittedName>
        <fullName evidence="1">Minor capsid protein</fullName>
    </submittedName>
</protein>
<accession>A0A8S5UXW0</accession>
<dbReference type="EMBL" id="BK016163">
    <property type="protein sequence ID" value="DAF99317.1"/>
    <property type="molecule type" value="Genomic_DNA"/>
</dbReference>
<organism evidence="1">
    <name type="scientific">Siphoviridae sp. ctfza2</name>
    <dbReference type="NCBI Taxonomy" id="2825599"/>
    <lineage>
        <taxon>Viruses</taxon>
        <taxon>Duplodnaviria</taxon>
        <taxon>Heunggongvirae</taxon>
        <taxon>Uroviricota</taxon>
        <taxon>Caudoviricetes</taxon>
    </lineage>
</organism>
<sequence length="127" mass="14424">MLRPIPQSLLGDLAIIKVCTGMDAWQKPVWQDYEVSRVHLQNTNEVKKTKENTEVVLRSTLFIDARLSRPVLDYDSLAEHSQKAGKPLRCEVFNSQGQKYGEYEVLTVDPVPDVPATRIHHIELGLV</sequence>
<name>A0A8S5UXW0_9CAUD</name>
<reference evidence="1" key="1">
    <citation type="journal article" date="2021" name="Proc. Natl. Acad. Sci. U.S.A.">
        <title>A Catalog of Tens of Thousands of Viruses from Human Metagenomes Reveals Hidden Associations with Chronic Diseases.</title>
        <authorList>
            <person name="Tisza M.J."/>
            <person name="Buck C.B."/>
        </authorList>
    </citation>
    <scope>NUCLEOTIDE SEQUENCE</scope>
    <source>
        <strain evidence="1">Ctfza2</strain>
    </source>
</reference>
<evidence type="ECO:0000313" key="1">
    <source>
        <dbReference type="EMBL" id="DAF99317.1"/>
    </source>
</evidence>